<evidence type="ECO:0000313" key="1">
    <source>
        <dbReference type="EMBL" id="RKS74128.1"/>
    </source>
</evidence>
<dbReference type="Proteomes" id="UP000281955">
    <property type="component" value="Unassembled WGS sequence"/>
</dbReference>
<dbReference type="OrthoDB" id="3543368at2"/>
<dbReference type="AlphaFoldDB" id="A0A420XPK2"/>
<evidence type="ECO:0000313" key="2">
    <source>
        <dbReference type="Proteomes" id="UP000281955"/>
    </source>
</evidence>
<sequence length="85" mass="9141">MAPELFLAVRALVNSVDPVGLIALECPEDEYDPEVADLLRLRPPVTPDDVHAIFLRWFGEASAPGASVCAGLAAGLNELLTDRIR</sequence>
<gene>
    <name evidence="1" type="ORF">CLV35_2629</name>
</gene>
<protein>
    <submittedName>
        <fullName evidence="1">Uncharacterized protein</fullName>
    </submittedName>
</protein>
<dbReference type="InParanoid" id="A0A420XPK2"/>
<comment type="caution">
    <text evidence="1">The sequence shown here is derived from an EMBL/GenBank/DDBJ whole genome shotgun (WGS) entry which is preliminary data.</text>
</comment>
<organism evidence="1 2">
    <name type="scientific">Motilibacter peucedani</name>
    <dbReference type="NCBI Taxonomy" id="598650"/>
    <lineage>
        <taxon>Bacteria</taxon>
        <taxon>Bacillati</taxon>
        <taxon>Actinomycetota</taxon>
        <taxon>Actinomycetes</taxon>
        <taxon>Motilibacterales</taxon>
        <taxon>Motilibacteraceae</taxon>
        <taxon>Motilibacter</taxon>
    </lineage>
</organism>
<dbReference type="EMBL" id="RBWV01000012">
    <property type="protein sequence ID" value="RKS74128.1"/>
    <property type="molecule type" value="Genomic_DNA"/>
</dbReference>
<accession>A0A420XPK2</accession>
<name>A0A420XPK2_9ACTN</name>
<proteinExistence type="predicted"/>
<reference evidence="1 2" key="1">
    <citation type="submission" date="2018-10" db="EMBL/GenBank/DDBJ databases">
        <title>Genomic Encyclopedia of Archaeal and Bacterial Type Strains, Phase II (KMG-II): from individual species to whole genera.</title>
        <authorList>
            <person name="Goeker M."/>
        </authorList>
    </citation>
    <scope>NUCLEOTIDE SEQUENCE [LARGE SCALE GENOMIC DNA]</scope>
    <source>
        <strain evidence="1 2">RP-AC37</strain>
    </source>
</reference>
<dbReference type="RefSeq" id="WP_121193886.1">
    <property type="nucleotide sequence ID" value="NZ_RBWV01000012.1"/>
</dbReference>
<keyword evidence="2" id="KW-1185">Reference proteome</keyword>